<dbReference type="EMBL" id="OVTA01000037">
    <property type="protein sequence ID" value="SPS00061.1"/>
    <property type="molecule type" value="Genomic_DNA"/>
</dbReference>
<accession>A0A375J665</accession>
<feature type="region of interest" description="Disordered" evidence="1">
    <location>
        <begin position="80"/>
        <end position="101"/>
    </location>
</feature>
<proteinExistence type="predicted"/>
<evidence type="ECO:0000256" key="1">
    <source>
        <dbReference type="SAM" id="MobiDB-lite"/>
    </source>
</evidence>
<name>A0A375J665_9BURK</name>
<evidence type="ECO:0000313" key="2">
    <source>
        <dbReference type="EMBL" id="SPS00061.1"/>
    </source>
</evidence>
<dbReference type="AlphaFoldDB" id="A0A375J665"/>
<gene>
    <name evidence="2" type="ORF">CBM2634_B140073</name>
</gene>
<sequence>MGQRRLDSVAMPDVCAAAGVDRGVLRTLLTMRSSAHPAGDGVAGFASLVASVTCEAEGGRDVDAADRSSRADGGMAAYRVAQSGRPARNAAPNSQHRRATL</sequence>
<protein>
    <submittedName>
        <fullName evidence="2">Uncharacterized protein</fullName>
    </submittedName>
</protein>
<evidence type="ECO:0000313" key="3">
    <source>
        <dbReference type="Proteomes" id="UP000256805"/>
    </source>
</evidence>
<dbReference type="Proteomes" id="UP000256805">
    <property type="component" value="Unassembled WGS sequence"/>
</dbReference>
<organism evidence="2 3">
    <name type="scientific">Cupriavidus taiwanensis</name>
    <dbReference type="NCBI Taxonomy" id="164546"/>
    <lineage>
        <taxon>Bacteria</taxon>
        <taxon>Pseudomonadati</taxon>
        <taxon>Pseudomonadota</taxon>
        <taxon>Betaproteobacteria</taxon>
        <taxon>Burkholderiales</taxon>
        <taxon>Burkholderiaceae</taxon>
        <taxon>Cupriavidus</taxon>
    </lineage>
</organism>
<reference evidence="2 3" key="1">
    <citation type="submission" date="2018-01" db="EMBL/GenBank/DDBJ databases">
        <authorList>
            <person name="Gaut B.S."/>
            <person name="Morton B.R."/>
            <person name="Clegg M.T."/>
            <person name="Duvall M.R."/>
        </authorList>
    </citation>
    <scope>NUCLEOTIDE SEQUENCE [LARGE SCALE GENOMIC DNA]</scope>
    <source>
        <strain evidence="2">Cupriavidus taiwanensis cmp 52</strain>
    </source>
</reference>